<dbReference type="AlphaFoldDB" id="A0A6M1SZP1"/>
<proteinExistence type="predicted"/>
<comment type="caution">
    <text evidence="1">The sequence shown here is derived from an EMBL/GenBank/DDBJ whole genome shotgun (WGS) entry which is preliminary data.</text>
</comment>
<name>A0A6M1SZP1_9BACT</name>
<sequence>MSVIYAHRNRIPFRITAIMDNLVEMEGLAMQAANDMLGEDEQGFIGEQIKKFGADINDNSLFCDKLRSAN</sequence>
<accession>A0A6M1SZP1</accession>
<organism evidence="1 2">
    <name type="scientific">Fodinibius halophilus</name>
    <dbReference type="NCBI Taxonomy" id="1736908"/>
    <lineage>
        <taxon>Bacteria</taxon>
        <taxon>Pseudomonadati</taxon>
        <taxon>Balneolota</taxon>
        <taxon>Balneolia</taxon>
        <taxon>Balneolales</taxon>
        <taxon>Balneolaceae</taxon>
        <taxon>Fodinibius</taxon>
    </lineage>
</organism>
<dbReference type="Proteomes" id="UP000479132">
    <property type="component" value="Unassembled WGS sequence"/>
</dbReference>
<evidence type="ECO:0000313" key="1">
    <source>
        <dbReference type="EMBL" id="NGP88736.1"/>
    </source>
</evidence>
<keyword evidence="2" id="KW-1185">Reference proteome</keyword>
<evidence type="ECO:0000313" key="2">
    <source>
        <dbReference type="Proteomes" id="UP000479132"/>
    </source>
</evidence>
<gene>
    <name evidence="1" type="ORF">G3569_10240</name>
</gene>
<reference evidence="1 2" key="1">
    <citation type="submission" date="2020-02" db="EMBL/GenBank/DDBJ databases">
        <title>Aliifodinibius halophilus 2W32, complete genome.</title>
        <authorList>
            <person name="Li Y."/>
            <person name="Wu S."/>
        </authorList>
    </citation>
    <scope>NUCLEOTIDE SEQUENCE [LARGE SCALE GENOMIC DNA]</scope>
    <source>
        <strain evidence="1 2">2W32</strain>
    </source>
</reference>
<protein>
    <submittedName>
        <fullName evidence="1">Uncharacterized protein</fullName>
    </submittedName>
</protein>
<dbReference type="EMBL" id="JAALLS010000012">
    <property type="protein sequence ID" value="NGP88736.1"/>
    <property type="molecule type" value="Genomic_DNA"/>
</dbReference>